<reference evidence="2 3" key="1">
    <citation type="submission" date="2017-08" db="EMBL/GenBank/DDBJ databases">
        <title>Identification and genetic characteristics of simultaneous BTEX- and naphthalene-degrading Paraburkholderia sp. BN5 isolated from petroleum-contaminated soil.</title>
        <authorList>
            <person name="Lee Y."/>
            <person name="Jeon C.O."/>
        </authorList>
    </citation>
    <scope>NUCLEOTIDE SEQUENCE [LARGE SCALE GENOMIC DNA]</scope>
    <source>
        <strain evidence="2 3">BN5</strain>
    </source>
</reference>
<organism evidence="2 3">
    <name type="scientific">Paraburkholderia aromaticivorans</name>
    <dbReference type="NCBI Taxonomy" id="2026199"/>
    <lineage>
        <taxon>Bacteria</taxon>
        <taxon>Pseudomonadati</taxon>
        <taxon>Pseudomonadota</taxon>
        <taxon>Betaproteobacteria</taxon>
        <taxon>Burkholderiales</taxon>
        <taxon>Burkholderiaceae</taxon>
        <taxon>Paraburkholderia</taxon>
    </lineage>
</organism>
<keyword evidence="3" id="KW-1185">Reference proteome</keyword>
<evidence type="ECO:0008006" key="4">
    <source>
        <dbReference type="Google" id="ProtNLM"/>
    </source>
</evidence>
<dbReference type="Proteomes" id="UP000215158">
    <property type="component" value="Chromosome 1"/>
</dbReference>
<feature type="transmembrane region" description="Helical" evidence="1">
    <location>
        <begin position="37"/>
        <end position="58"/>
    </location>
</feature>
<sequence length="179" mass="19640">MSGTPDVTLTPAGSSPQLQGLQELPLPAPVSYAPQTIGWWAVAIVLLGAVLLISWKASRRYGRQRYRRNALRELAAIEARLASGQTDPMQRAAMLAAIPRLLKRTSLEIAPRDQVAALTGDAWLAFLRRTQGRFDAQTGPLLTLASYAPPQQVARVSPDEAAALIRHARDWIEHHHVEV</sequence>
<proteinExistence type="predicted"/>
<evidence type="ECO:0000313" key="2">
    <source>
        <dbReference type="EMBL" id="ASV99290.1"/>
    </source>
</evidence>
<keyword evidence="1" id="KW-0812">Transmembrane</keyword>
<keyword evidence="1" id="KW-0472">Membrane</keyword>
<dbReference type="KEGG" id="parb:CJU94_14715"/>
<dbReference type="RefSeq" id="WP_095419307.1">
    <property type="nucleotide sequence ID" value="NZ_CP022989.1"/>
</dbReference>
<accession>A0A248VJZ4</accession>
<evidence type="ECO:0000256" key="1">
    <source>
        <dbReference type="SAM" id="Phobius"/>
    </source>
</evidence>
<dbReference type="EMBL" id="CP022989">
    <property type="protein sequence ID" value="ASV99290.1"/>
    <property type="molecule type" value="Genomic_DNA"/>
</dbReference>
<dbReference type="Pfam" id="PF14316">
    <property type="entry name" value="DUF4381"/>
    <property type="match status" value="1"/>
</dbReference>
<dbReference type="OrthoDB" id="5406089at2"/>
<dbReference type="AlphaFoldDB" id="A0A248VJZ4"/>
<gene>
    <name evidence="2" type="ORF">CJU94_14715</name>
</gene>
<keyword evidence="1" id="KW-1133">Transmembrane helix</keyword>
<dbReference type="InterPro" id="IPR025489">
    <property type="entry name" value="DUF4381"/>
</dbReference>
<name>A0A248VJZ4_9BURK</name>
<evidence type="ECO:0000313" key="3">
    <source>
        <dbReference type="Proteomes" id="UP000215158"/>
    </source>
</evidence>
<protein>
    <recommendedName>
        <fullName evidence="4">DUF4381 domain-containing protein</fullName>
    </recommendedName>
</protein>